<dbReference type="SUPFAM" id="SSF51905">
    <property type="entry name" value="FAD/NAD(P)-binding domain"/>
    <property type="match status" value="1"/>
</dbReference>
<sequence length="417" mass="45401">MARSKDGFTLVQKKATVQRQLRESLPYWQTTPHITVRTKTIPSKRHYDVVIVGAGISGALVAQALADGKRSILIIDRRAPVLGSSMASTAMIQHEIDVPLFKLRKLLNRDAAERVWLRSVKSVKSLISLVREHNISCHLQPKKALYLAGDEYGMRALAREAQARNAIGISATFIDARQLKDQYQVDRSGAIVSEVSASANPAQLTAGILRATIKLGVEIIENSEITDFVSLSDKVALSTATGSIITASSVVFCTGYEFLKAVANKDHQIISTWAFASAKRVQLPAWLANHLVWEASDPYLYFRTADNGRLIAGGEDEKDEKAYLDERKLAQKSTIIAQKVGALIGCDIGTPEYRWAAAFGSTRPGIPMIGSVPGHSNVYAAMGYGGNGITFSKIAAEILSARIGGKLDEDADLFPYR</sequence>
<organism evidence="3 4">
    <name type="scientific">Brucella rhizosphaerae</name>
    <dbReference type="NCBI Taxonomy" id="571254"/>
    <lineage>
        <taxon>Bacteria</taxon>
        <taxon>Pseudomonadati</taxon>
        <taxon>Pseudomonadota</taxon>
        <taxon>Alphaproteobacteria</taxon>
        <taxon>Hyphomicrobiales</taxon>
        <taxon>Brucellaceae</taxon>
        <taxon>Brucella/Ochrobactrum group</taxon>
        <taxon>Brucella</taxon>
    </lineage>
</organism>
<dbReference type="Proteomes" id="UP000216345">
    <property type="component" value="Unassembled WGS sequence"/>
</dbReference>
<evidence type="ECO:0000256" key="1">
    <source>
        <dbReference type="ARBA" id="ARBA00023002"/>
    </source>
</evidence>
<feature type="domain" description="FAD dependent oxidoreductase" evidence="2">
    <location>
        <begin position="48"/>
        <end position="401"/>
    </location>
</feature>
<dbReference type="Pfam" id="PF01266">
    <property type="entry name" value="DAO"/>
    <property type="match status" value="1"/>
</dbReference>
<dbReference type="GO" id="GO:0005737">
    <property type="term" value="C:cytoplasm"/>
    <property type="evidence" value="ECO:0007669"/>
    <property type="project" value="TreeGrafter"/>
</dbReference>
<protein>
    <submittedName>
        <fullName evidence="3">FAD-NAD(P)-binding family protein</fullName>
    </submittedName>
</protein>
<dbReference type="InterPro" id="IPR036188">
    <property type="entry name" value="FAD/NAD-bd_sf"/>
</dbReference>
<evidence type="ECO:0000313" key="3">
    <source>
        <dbReference type="EMBL" id="OYR12156.1"/>
    </source>
</evidence>
<dbReference type="GO" id="GO:0016491">
    <property type="term" value="F:oxidoreductase activity"/>
    <property type="evidence" value="ECO:0007669"/>
    <property type="project" value="UniProtKB-KW"/>
</dbReference>
<dbReference type="Gene3D" id="3.50.50.60">
    <property type="entry name" value="FAD/NAD(P)-binding domain"/>
    <property type="match status" value="1"/>
</dbReference>
<proteinExistence type="predicted"/>
<name>A0A256FBW6_9HYPH</name>
<reference evidence="3 4" key="1">
    <citation type="submission" date="2017-07" db="EMBL/GenBank/DDBJ databases">
        <title>Phylogenetic study on the rhizospheric bacterium Ochrobactrum sp. A44.</title>
        <authorList>
            <person name="Krzyzanowska D.M."/>
            <person name="Ossowicki A."/>
            <person name="Rajewska M."/>
            <person name="Maciag T."/>
            <person name="Kaczynski Z."/>
            <person name="Czerwicka M."/>
            <person name="Jafra S."/>
        </authorList>
    </citation>
    <scope>NUCLEOTIDE SEQUENCE [LARGE SCALE GENOMIC DNA]</scope>
    <source>
        <strain evidence="3 4">PR17</strain>
    </source>
</reference>
<dbReference type="PANTHER" id="PTHR13847:SF201">
    <property type="entry name" value="PUTATIBE OXIDOREDUCTASE"/>
    <property type="match status" value="1"/>
</dbReference>
<comment type="caution">
    <text evidence="3">The sequence shown here is derived from an EMBL/GenBank/DDBJ whole genome shotgun (WGS) entry which is preliminary data.</text>
</comment>
<dbReference type="RefSeq" id="WP_374883585.1">
    <property type="nucleotide sequence ID" value="NZ_JBHEEL010000018.1"/>
</dbReference>
<gene>
    <name evidence="3" type="ORF">CEV32_1225</name>
</gene>
<evidence type="ECO:0000259" key="2">
    <source>
        <dbReference type="Pfam" id="PF01266"/>
    </source>
</evidence>
<keyword evidence="1" id="KW-0560">Oxidoreductase</keyword>
<accession>A0A256FBW6</accession>
<dbReference type="PANTHER" id="PTHR13847">
    <property type="entry name" value="SARCOSINE DEHYDROGENASE-RELATED"/>
    <property type="match status" value="1"/>
</dbReference>
<keyword evidence="4" id="KW-1185">Reference proteome</keyword>
<dbReference type="AlphaFoldDB" id="A0A256FBW6"/>
<evidence type="ECO:0000313" key="4">
    <source>
        <dbReference type="Proteomes" id="UP000216345"/>
    </source>
</evidence>
<dbReference type="EMBL" id="NNRK01000030">
    <property type="protein sequence ID" value="OYR12156.1"/>
    <property type="molecule type" value="Genomic_DNA"/>
</dbReference>
<dbReference type="Gene3D" id="3.30.9.10">
    <property type="entry name" value="D-Amino Acid Oxidase, subunit A, domain 2"/>
    <property type="match status" value="1"/>
</dbReference>
<dbReference type="InterPro" id="IPR006076">
    <property type="entry name" value="FAD-dep_OxRdtase"/>
</dbReference>